<evidence type="ECO:0000259" key="2">
    <source>
        <dbReference type="Pfam" id="PF03886"/>
    </source>
</evidence>
<feature type="signal peptide" evidence="1">
    <location>
        <begin position="1"/>
        <end position="24"/>
    </location>
</feature>
<dbReference type="Pfam" id="PF03886">
    <property type="entry name" value="ABC_trans_aux"/>
    <property type="match status" value="1"/>
</dbReference>
<name>A0ABU5DGH6_9BURK</name>
<comment type="caution">
    <text evidence="3">The sequence shown here is derived from an EMBL/GenBank/DDBJ whole genome shotgun (WGS) entry which is preliminary data.</text>
</comment>
<evidence type="ECO:0000313" key="4">
    <source>
        <dbReference type="Proteomes" id="UP001285263"/>
    </source>
</evidence>
<dbReference type="InterPro" id="IPR005586">
    <property type="entry name" value="ABC_trans_aux"/>
</dbReference>
<dbReference type="SUPFAM" id="SSF159594">
    <property type="entry name" value="XCC0632-like"/>
    <property type="match status" value="1"/>
</dbReference>
<dbReference type="EMBL" id="JAXCLA010000004">
    <property type="protein sequence ID" value="MDY0745393.1"/>
    <property type="molecule type" value="Genomic_DNA"/>
</dbReference>
<feature type="domain" description="ABC-type transport auxiliary lipoprotein component" evidence="2">
    <location>
        <begin position="34"/>
        <end position="193"/>
    </location>
</feature>
<evidence type="ECO:0000313" key="3">
    <source>
        <dbReference type="EMBL" id="MDY0745393.1"/>
    </source>
</evidence>
<dbReference type="PROSITE" id="PS51257">
    <property type="entry name" value="PROKAR_LIPOPROTEIN"/>
    <property type="match status" value="1"/>
</dbReference>
<feature type="chain" id="PRO_5047495125" evidence="1">
    <location>
        <begin position="25"/>
        <end position="200"/>
    </location>
</feature>
<protein>
    <submittedName>
        <fullName evidence="3">PqiC family protein</fullName>
    </submittedName>
</protein>
<accession>A0ABU5DGH6</accession>
<keyword evidence="1" id="KW-0732">Signal</keyword>
<dbReference type="RefSeq" id="WP_320423301.1">
    <property type="nucleotide sequence ID" value="NZ_JAXCLA010000004.1"/>
</dbReference>
<reference evidence="3 4" key="1">
    <citation type="submission" date="2023-11" db="EMBL/GenBank/DDBJ databases">
        <title>Paucibacter sp. nov., isolated from fresh soil in Korea.</title>
        <authorList>
            <person name="Le N.T.T."/>
        </authorList>
    </citation>
    <scope>NUCLEOTIDE SEQUENCE [LARGE SCALE GENOMIC DNA]</scope>
    <source>
        <strain evidence="3 4">R3-3</strain>
    </source>
</reference>
<gene>
    <name evidence="3" type="ORF">SNE35_12800</name>
</gene>
<keyword evidence="4" id="KW-1185">Reference proteome</keyword>
<proteinExistence type="predicted"/>
<organism evidence="3 4">
    <name type="scientific">Roseateles agri</name>
    <dbReference type="NCBI Taxonomy" id="3098619"/>
    <lineage>
        <taxon>Bacteria</taxon>
        <taxon>Pseudomonadati</taxon>
        <taxon>Pseudomonadota</taxon>
        <taxon>Betaproteobacteria</taxon>
        <taxon>Burkholderiales</taxon>
        <taxon>Sphaerotilaceae</taxon>
        <taxon>Roseateles</taxon>
    </lineage>
</organism>
<evidence type="ECO:0000256" key="1">
    <source>
        <dbReference type="SAM" id="SignalP"/>
    </source>
</evidence>
<sequence length="200" mass="21035">MNVKPLATLLAAMALAACSSGPQAPPPQYYQLRLQAPEAAAPAQPGAPAEVWQLVAPVKLPEYLERDVLWLPVGASGMQPLPNHRWAEPLDEAVPRILLHDLAQLHGAGNVVSGTLPAGLAVARQLRLQILDFSVAPDRGTVRIVARCTVAAPAGGQPLSVLDLDVSAPAAGPEPDALVAAHRLALWRLAQQLTAKLVTR</sequence>
<dbReference type="Gene3D" id="3.40.50.10610">
    <property type="entry name" value="ABC-type transport auxiliary lipoprotein component"/>
    <property type="match status" value="1"/>
</dbReference>
<dbReference type="Proteomes" id="UP001285263">
    <property type="component" value="Unassembled WGS sequence"/>
</dbReference>